<keyword evidence="1" id="KW-0645">Protease</keyword>
<reference evidence="4" key="1">
    <citation type="journal article" date="2021" name="Mol. Plant Pathol.">
        <title>A 20-kb lineage-specific genomic region tames virulence in pathogenic amphidiploid Verticillium longisporum.</title>
        <authorList>
            <person name="Harting R."/>
            <person name="Starke J."/>
            <person name="Kusch H."/>
            <person name="Poggeler S."/>
            <person name="Maurus I."/>
            <person name="Schluter R."/>
            <person name="Landesfeind M."/>
            <person name="Bulla I."/>
            <person name="Nowrousian M."/>
            <person name="de Jonge R."/>
            <person name="Stahlhut G."/>
            <person name="Hoff K.J."/>
            <person name="Asshauer K.P."/>
            <person name="Thurmer A."/>
            <person name="Stanke M."/>
            <person name="Daniel R."/>
            <person name="Morgenstern B."/>
            <person name="Thomma B.P.H.J."/>
            <person name="Kronstad J.W."/>
            <person name="Braus-Stromeyer S.A."/>
            <person name="Braus G.H."/>
        </authorList>
    </citation>
    <scope>NUCLEOTIDE SEQUENCE</scope>
    <source>
        <strain evidence="4">Vl32</strain>
    </source>
</reference>
<protein>
    <submittedName>
        <fullName evidence="4">Cys-Gly metallodipeptidase dug1 like protein</fullName>
    </submittedName>
</protein>
<evidence type="ECO:0000313" key="5">
    <source>
        <dbReference type="Proteomes" id="UP000689129"/>
    </source>
</evidence>
<organism evidence="4 5">
    <name type="scientific">Verticillium longisporum</name>
    <name type="common">Verticillium dahliae var. longisporum</name>
    <dbReference type="NCBI Taxonomy" id="100787"/>
    <lineage>
        <taxon>Eukaryota</taxon>
        <taxon>Fungi</taxon>
        <taxon>Dikarya</taxon>
        <taxon>Ascomycota</taxon>
        <taxon>Pezizomycotina</taxon>
        <taxon>Sordariomycetes</taxon>
        <taxon>Hypocreomycetidae</taxon>
        <taxon>Glomerellales</taxon>
        <taxon>Plectosphaerellaceae</taxon>
        <taxon>Verticillium</taxon>
    </lineage>
</organism>
<dbReference type="GO" id="GO:0008233">
    <property type="term" value="F:peptidase activity"/>
    <property type="evidence" value="ECO:0007669"/>
    <property type="project" value="UniProtKB-KW"/>
</dbReference>
<gene>
    <name evidence="4" type="ORF">HYQ45_017809</name>
</gene>
<name>A0A8I3AGX7_VERLO</name>
<dbReference type="InterPro" id="IPR051458">
    <property type="entry name" value="Cyt/Met_Dipeptidase"/>
</dbReference>
<accession>A0A8I3AGX7</accession>
<dbReference type="GO" id="GO:0046872">
    <property type="term" value="F:metal ion binding"/>
    <property type="evidence" value="ECO:0007669"/>
    <property type="project" value="UniProtKB-KW"/>
</dbReference>
<keyword evidence="2" id="KW-0479">Metal-binding</keyword>
<dbReference type="Proteomes" id="UP000689129">
    <property type="component" value="Unassembled WGS sequence"/>
</dbReference>
<dbReference type="EMBL" id="JAEMWZ010000632">
    <property type="protein sequence ID" value="KAG7109749.1"/>
    <property type="molecule type" value="Genomic_DNA"/>
</dbReference>
<dbReference type="AlphaFoldDB" id="A0A8I3AGX7"/>
<proteinExistence type="predicted"/>
<sequence length="78" mass="8852">MAPQLDGFFKQVDTDADHFIERLRKAVAIPSISAEPERRPDVVKMGEWMANELKSLGASVELRDLACRQERRLGDRAL</sequence>
<evidence type="ECO:0000256" key="3">
    <source>
        <dbReference type="ARBA" id="ARBA00022801"/>
    </source>
</evidence>
<dbReference type="OrthoDB" id="7832001at2759"/>
<dbReference type="PANTHER" id="PTHR43270">
    <property type="entry name" value="BETA-ALA-HIS DIPEPTIDASE"/>
    <property type="match status" value="1"/>
</dbReference>
<comment type="caution">
    <text evidence="4">The sequence shown here is derived from an EMBL/GenBank/DDBJ whole genome shotgun (WGS) entry which is preliminary data.</text>
</comment>
<evidence type="ECO:0000256" key="2">
    <source>
        <dbReference type="ARBA" id="ARBA00022723"/>
    </source>
</evidence>
<evidence type="ECO:0000313" key="4">
    <source>
        <dbReference type="EMBL" id="KAG7109749.1"/>
    </source>
</evidence>
<dbReference type="PANTHER" id="PTHR43270:SF4">
    <property type="entry name" value="CARNOSINE DIPEPTIDASE 2, ISOFORM A"/>
    <property type="match status" value="1"/>
</dbReference>
<evidence type="ECO:0000256" key="1">
    <source>
        <dbReference type="ARBA" id="ARBA00022670"/>
    </source>
</evidence>
<keyword evidence="3" id="KW-0378">Hydrolase</keyword>
<dbReference type="GO" id="GO:0006508">
    <property type="term" value="P:proteolysis"/>
    <property type="evidence" value="ECO:0007669"/>
    <property type="project" value="UniProtKB-KW"/>
</dbReference>